<evidence type="ECO:0000256" key="1">
    <source>
        <dbReference type="SAM" id="MobiDB-lite"/>
    </source>
</evidence>
<feature type="transmembrane region" description="Helical" evidence="2">
    <location>
        <begin position="92"/>
        <end position="112"/>
    </location>
</feature>
<protein>
    <recommendedName>
        <fullName evidence="3">Transglutaminase-like domain-containing protein</fullName>
    </recommendedName>
</protein>
<dbReference type="RefSeq" id="WP_253871772.1">
    <property type="nucleotide sequence ID" value="NZ_BAABHM010000026.1"/>
</dbReference>
<dbReference type="Gene3D" id="3.10.620.30">
    <property type="match status" value="1"/>
</dbReference>
<dbReference type="InterPro" id="IPR021878">
    <property type="entry name" value="TgpA_N"/>
</dbReference>
<keyword evidence="2" id="KW-0812">Transmembrane</keyword>
<dbReference type="PANTHER" id="PTHR42736:SF1">
    <property type="entry name" value="PROTEIN-GLUTAMINE GAMMA-GLUTAMYLTRANSFERASE"/>
    <property type="match status" value="1"/>
</dbReference>
<dbReference type="Proteomes" id="UP001500843">
    <property type="component" value="Unassembled WGS sequence"/>
</dbReference>
<dbReference type="PANTHER" id="PTHR42736">
    <property type="entry name" value="PROTEIN-GLUTAMINE GAMMA-GLUTAMYLTRANSFERASE"/>
    <property type="match status" value="1"/>
</dbReference>
<evidence type="ECO:0000256" key="2">
    <source>
        <dbReference type="SAM" id="Phobius"/>
    </source>
</evidence>
<comment type="caution">
    <text evidence="4">The sequence shown here is derived from an EMBL/GenBank/DDBJ whole genome shotgun (WGS) entry which is preliminary data.</text>
</comment>
<dbReference type="Pfam" id="PF01841">
    <property type="entry name" value="Transglut_core"/>
    <property type="match status" value="1"/>
</dbReference>
<feature type="compositionally biased region" description="Low complexity" evidence="1">
    <location>
        <begin position="615"/>
        <end position="625"/>
    </location>
</feature>
<feature type="compositionally biased region" description="Polar residues" evidence="1">
    <location>
        <begin position="604"/>
        <end position="613"/>
    </location>
</feature>
<keyword evidence="2" id="KW-0472">Membrane</keyword>
<name>A0ABP8XZH9_9MICO</name>
<feature type="transmembrane region" description="Helical" evidence="2">
    <location>
        <begin position="638"/>
        <end position="659"/>
    </location>
</feature>
<keyword evidence="2" id="KW-1133">Transmembrane helix</keyword>
<accession>A0ABP8XZH9</accession>
<reference evidence="5" key="1">
    <citation type="journal article" date="2019" name="Int. J. Syst. Evol. Microbiol.">
        <title>The Global Catalogue of Microorganisms (GCM) 10K type strain sequencing project: providing services to taxonomists for standard genome sequencing and annotation.</title>
        <authorList>
            <consortium name="The Broad Institute Genomics Platform"/>
            <consortium name="The Broad Institute Genome Sequencing Center for Infectious Disease"/>
            <person name="Wu L."/>
            <person name="Ma J."/>
        </authorList>
    </citation>
    <scope>NUCLEOTIDE SEQUENCE [LARGE SCALE GENOMIC DNA]</scope>
    <source>
        <strain evidence="5">JCM 17975</strain>
    </source>
</reference>
<feature type="domain" description="Transglutaminase-like" evidence="3">
    <location>
        <begin position="502"/>
        <end position="572"/>
    </location>
</feature>
<dbReference type="InterPro" id="IPR002931">
    <property type="entry name" value="Transglutaminase-like"/>
</dbReference>
<feature type="transmembrane region" description="Helical" evidence="2">
    <location>
        <begin position="204"/>
        <end position="224"/>
    </location>
</feature>
<feature type="transmembrane region" description="Helical" evidence="2">
    <location>
        <begin position="12"/>
        <end position="34"/>
    </location>
</feature>
<sequence>MIPAHRGPLVRTVASGVLVAIAVIASMHALTLVIDPGPWLTAGTTGVVLVSATSCLVRYFLIRAAVDRAAVRRAAGQGLSADRAADRASGSASFVATAAGVVVAFWFVLARYGGPGQRFEPFVGPDSFDQVIERFRQATETMSTQVAPVGPGEAISMVAVGGTLLVLLVTDSLAGARMPGFAGVPLLLLWTPPLTLIGEVQWPVFVISVTMMLLLLTVDPVGVTPGRHSESDSAAVRRAQRFRSWITAATAAAVAAASLGVATGTAALPALAGTWNQLISTPSDTVELSSELDMRQPLSARSSSTVLTYTTGEDETVGPLRVMTLTAFDGVQTRRAVPDGGLPEFDSSTVLAPDGESAVGEGRQLDIEIGRLTGTELPLPLEPRSVDVGGDWGYDAIRDEVRGPDGTEPGSEYSVTVLDRELTPERLRAAPTSGDPRSAGYTEVPDTEHRDQIAAYAQEVAGDAPTRFDAAVALQNHLRSGEGFVYNPDADYRGSTDTVWDFLQNKEGYCTQYALSMMVMARSLDLPARIGIGWLPGRPDGQGGYRVTGQDSHAWPEIYFPTVGWVRFEPTPQVQTGPLPSYANPGLGNLPNASPTPTRADEVPTQQPTQAPEQSDPAASAAGSSEDGDVTDRTLPGWAWAVAVIIGLGVLGGAAWLLLRRRTEAEVLDPERAWSRVLALLAEQDVRLGPSVTLRRAPAFIADEVRTRTGAPLPDDTAERLTALAGAAEEERYARHATPPTAAELEELTEAISTELTEALARKP</sequence>
<feature type="transmembrane region" description="Helical" evidence="2">
    <location>
        <begin position="245"/>
        <end position="272"/>
    </location>
</feature>
<dbReference type="InterPro" id="IPR038765">
    <property type="entry name" value="Papain-like_cys_pep_sf"/>
</dbReference>
<dbReference type="SMART" id="SM00460">
    <property type="entry name" value="TGc"/>
    <property type="match status" value="1"/>
</dbReference>
<evidence type="ECO:0000313" key="4">
    <source>
        <dbReference type="EMBL" id="GAA4717519.1"/>
    </source>
</evidence>
<feature type="region of interest" description="Disordered" evidence="1">
    <location>
        <begin position="339"/>
        <end position="359"/>
    </location>
</feature>
<feature type="transmembrane region" description="Helical" evidence="2">
    <location>
        <begin position="181"/>
        <end position="198"/>
    </location>
</feature>
<dbReference type="EMBL" id="BAABHM010000026">
    <property type="protein sequence ID" value="GAA4717519.1"/>
    <property type="molecule type" value="Genomic_DNA"/>
</dbReference>
<dbReference type="Pfam" id="PF11992">
    <property type="entry name" value="TgpA_N"/>
    <property type="match status" value="1"/>
</dbReference>
<keyword evidence="5" id="KW-1185">Reference proteome</keyword>
<dbReference type="InterPro" id="IPR052901">
    <property type="entry name" value="Bact_TGase-like"/>
</dbReference>
<organism evidence="4 5">
    <name type="scientific">Promicromonospora umidemergens</name>
    <dbReference type="NCBI Taxonomy" id="629679"/>
    <lineage>
        <taxon>Bacteria</taxon>
        <taxon>Bacillati</taxon>
        <taxon>Actinomycetota</taxon>
        <taxon>Actinomycetes</taxon>
        <taxon>Micrococcales</taxon>
        <taxon>Promicromonosporaceae</taxon>
        <taxon>Promicromonospora</taxon>
    </lineage>
</organism>
<dbReference type="SUPFAM" id="SSF54001">
    <property type="entry name" value="Cysteine proteinases"/>
    <property type="match status" value="1"/>
</dbReference>
<feature type="transmembrane region" description="Helical" evidence="2">
    <location>
        <begin position="40"/>
        <end position="61"/>
    </location>
</feature>
<proteinExistence type="predicted"/>
<feature type="transmembrane region" description="Helical" evidence="2">
    <location>
        <begin position="154"/>
        <end position="174"/>
    </location>
</feature>
<evidence type="ECO:0000313" key="5">
    <source>
        <dbReference type="Proteomes" id="UP001500843"/>
    </source>
</evidence>
<gene>
    <name evidence="4" type="ORF">GCM10023198_46360</name>
</gene>
<feature type="region of interest" description="Disordered" evidence="1">
    <location>
        <begin position="576"/>
        <end position="630"/>
    </location>
</feature>
<evidence type="ECO:0000259" key="3">
    <source>
        <dbReference type="SMART" id="SM00460"/>
    </source>
</evidence>